<evidence type="ECO:0000313" key="1">
    <source>
        <dbReference type="EnsemblMetazoa" id="Aqu2.1.31712_001"/>
    </source>
</evidence>
<proteinExistence type="predicted"/>
<sequence length="114" mass="12903">MVLDQKYPELEKIMSLEMNGENEVAHTDSENDNKEKDCDVAKQNTEDATVGEEAFGEDGMEVELSSQEMRNFFQIPLSPLPEPVSAEAARETRLAKVKLLKQKYPKNSQELQLS</sequence>
<dbReference type="InParanoid" id="A0A1X7UWG8"/>
<accession>A0A1X7UWG8</accession>
<reference evidence="1" key="1">
    <citation type="submission" date="2017-05" db="UniProtKB">
        <authorList>
            <consortium name="EnsemblMetazoa"/>
        </authorList>
    </citation>
    <scope>IDENTIFICATION</scope>
</reference>
<organism evidence="1">
    <name type="scientific">Amphimedon queenslandica</name>
    <name type="common">Sponge</name>
    <dbReference type="NCBI Taxonomy" id="400682"/>
    <lineage>
        <taxon>Eukaryota</taxon>
        <taxon>Metazoa</taxon>
        <taxon>Porifera</taxon>
        <taxon>Demospongiae</taxon>
        <taxon>Heteroscleromorpha</taxon>
        <taxon>Haplosclerida</taxon>
        <taxon>Niphatidae</taxon>
        <taxon>Amphimedon</taxon>
    </lineage>
</organism>
<name>A0A1X7UWG8_AMPQE</name>
<dbReference type="EnsemblMetazoa" id="Aqu2.1.31712_001">
    <property type="protein sequence ID" value="Aqu2.1.31712_001"/>
    <property type="gene ID" value="Aqu2.1.31712"/>
</dbReference>
<protein>
    <submittedName>
        <fullName evidence="1">Uncharacterized protein</fullName>
    </submittedName>
</protein>
<dbReference type="AlphaFoldDB" id="A0A1X7UWG8"/>